<dbReference type="Proteomes" id="UP000269721">
    <property type="component" value="Unassembled WGS sequence"/>
</dbReference>
<sequence>MPSYFSWNLTSNNQVAALGSPQDKRWCKASSSGISDLPAHPPPHSHLPGSDCPPLTSNIHQPPRAPTSNPGTTDFESPYKLAFNATTSAVLPDVASGTVLLSAAKVVAAPAPAEPDVNEETPPLVLSPNGIRARFRADSEECGRYRFLNTLGKGTFGKVVLPEHVDTMEKRDAVQREIRLLPLLHHRHIMKVFDVIEDVNNVYLVIQYVSGGELLDYIMMKNALSDWEARLLFRQILSAVDCCHKVGLE</sequence>
<dbReference type="InterPro" id="IPR011009">
    <property type="entry name" value="Kinase-like_dom_sf"/>
</dbReference>
<evidence type="ECO:0000313" key="5">
    <source>
        <dbReference type="EMBL" id="RKO86481.1"/>
    </source>
</evidence>
<organism evidence="5 6">
    <name type="scientific">Blyttiomyces helicus</name>
    <dbReference type="NCBI Taxonomy" id="388810"/>
    <lineage>
        <taxon>Eukaryota</taxon>
        <taxon>Fungi</taxon>
        <taxon>Fungi incertae sedis</taxon>
        <taxon>Chytridiomycota</taxon>
        <taxon>Chytridiomycota incertae sedis</taxon>
        <taxon>Chytridiomycetes</taxon>
        <taxon>Chytridiomycetes incertae sedis</taxon>
        <taxon>Blyttiomyces</taxon>
    </lineage>
</organism>
<proteinExistence type="predicted"/>
<keyword evidence="1" id="KW-0547">Nucleotide-binding</keyword>
<dbReference type="InterPro" id="IPR000719">
    <property type="entry name" value="Prot_kinase_dom"/>
</dbReference>
<evidence type="ECO:0000259" key="4">
    <source>
        <dbReference type="PROSITE" id="PS50011"/>
    </source>
</evidence>
<dbReference type="SUPFAM" id="SSF56112">
    <property type="entry name" value="Protein kinase-like (PK-like)"/>
    <property type="match status" value="1"/>
</dbReference>
<keyword evidence="2" id="KW-0067">ATP-binding</keyword>
<keyword evidence="5" id="KW-0418">Kinase</keyword>
<dbReference type="GO" id="GO:0004674">
    <property type="term" value="F:protein serine/threonine kinase activity"/>
    <property type="evidence" value="ECO:0007669"/>
    <property type="project" value="TreeGrafter"/>
</dbReference>
<gene>
    <name evidence="5" type="ORF">BDK51DRAFT_29217</name>
</gene>
<feature type="domain" description="Protein kinase" evidence="4">
    <location>
        <begin position="145"/>
        <end position="249"/>
    </location>
</feature>
<name>A0A4P9W2M3_9FUNG</name>
<dbReference type="AlphaFoldDB" id="A0A4P9W2M3"/>
<evidence type="ECO:0000256" key="1">
    <source>
        <dbReference type="ARBA" id="ARBA00022741"/>
    </source>
</evidence>
<dbReference type="OrthoDB" id="193931at2759"/>
<accession>A0A4P9W2M3</accession>
<reference evidence="6" key="1">
    <citation type="journal article" date="2018" name="Nat. Microbiol.">
        <title>Leveraging single-cell genomics to expand the fungal tree of life.</title>
        <authorList>
            <person name="Ahrendt S.R."/>
            <person name="Quandt C.A."/>
            <person name="Ciobanu D."/>
            <person name="Clum A."/>
            <person name="Salamov A."/>
            <person name="Andreopoulos B."/>
            <person name="Cheng J.F."/>
            <person name="Woyke T."/>
            <person name="Pelin A."/>
            <person name="Henrissat B."/>
            <person name="Reynolds N.K."/>
            <person name="Benny G.L."/>
            <person name="Smith M.E."/>
            <person name="James T.Y."/>
            <person name="Grigoriev I.V."/>
        </authorList>
    </citation>
    <scope>NUCLEOTIDE SEQUENCE [LARGE SCALE GENOMIC DNA]</scope>
</reference>
<evidence type="ECO:0000256" key="3">
    <source>
        <dbReference type="SAM" id="MobiDB-lite"/>
    </source>
</evidence>
<dbReference type="EMBL" id="KZ998157">
    <property type="protein sequence ID" value="RKO86481.1"/>
    <property type="molecule type" value="Genomic_DNA"/>
</dbReference>
<dbReference type="PANTHER" id="PTHR24346:SF110">
    <property type="entry name" value="NON-SPECIFIC SERINE_THREONINE PROTEIN KINASE"/>
    <property type="match status" value="1"/>
</dbReference>
<dbReference type="SMART" id="SM00220">
    <property type="entry name" value="S_TKc"/>
    <property type="match status" value="1"/>
</dbReference>
<protein>
    <submittedName>
        <fullName evidence="5">Kinase-like domain-containing protein</fullName>
    </submittedName>
</protein>
<keyword evidence="5" id="KW-0808">Transferase</keyword>
<evidence type="ECO:0000256" key="2">
    <source>
        <dbReference type="ARBA" id="ARBA00022840"/>
    </source>
</evidence>
<dbReference type="PANTHER" id="PTHR24346">
    <property type="entry name" value="MAP/MICROTUBULE AFFINITY-REGULATING KINASE"/>
    <property type="match status" value="1"/>
</dbReference>
<dbReference type="GO" id="GO:0035556">
    <property type="term" value="P:intracellular signal transduction"/>
    <property type="evidence" value="ECO:0007669"/>
    <property type="project" value="TreeGrafter"/>
</dbReference>
<evidence type="ECO:0000313" key="6">
    <source>
        <dbReference type="Proteomes" id="UP000269721"/>
    </source>
</evidence>
<feature type="region of interest" description="Disordered" evidence="3">
    <location>
        <begin position="27"/>
        <end position="74"/>
    </location>
</feature>
<dbReference type="GO" id="GO:0005524">
    <property type="term" value="F:ATP binding"/>
    <property type="evidence" value="ECO:0007669"/>
    <property type="project" value="UniProtKB-KW"/>
</dbReference>
<dbReference type="Gene3D" id="1.10.510.10">
    <property type="entry name" value="Transferase(Phosphotransferase) domain 1"/>
    <property type="match status" value="1"/>
</dbReference>
<keyword evidence="6" id="KW-1185">Reference proteome</keyword>
<dbReference type="GO" id="GO:0005737">
    <property type="term" value="C:cytoplasm"/>
    <property type="evidence" value="ECO:0007669"/>
    <property type="project" value="TreeGrafter"/>
</dbReference>
<dbReference type="Pfam" id="PF00069">
    <property type="entry name" value="Pkinase"/>
    <property type="match status" value="1"/>
</dbReference>
<dbReference type="PROSITE" id="PS50011">
    <property type="entry name" value="PROTEIN_KINASE_DOM"/>
    <property type="match status" value="1"/>
</dbReference>
<feature type="compositionally biased region" description="Polar residues" evidence="3">
    <location>
        <begin position="55"/>
        <end position="74"/>
    </location>
</feature>